<dbReference type="Gene3D" id="1.10.1510.10">
    <property type="entry name" value="Uncharacterised protein YqeY/AIM41 PF09424, N-terminal domain"/>
    <property type="match status" value="1"/>
</dbReference>
<keyword evidence="1" id="KW-0496">Mitochondrion</keyword>
<dbReference type="SUPFAM" id="SSF89095">
    <property type="entry name" value="GatB/YqeY motif"/>
    <property type="match status" value="1"/>
</dbReference>
<dbReference type="GO" id="GO:0005739">
    <property type="term" value="C:mitochondrion"/>
    <property type="evidence" value="ECO:0007669"/>
    <property type="project" value="UniProtKB-SubCell"/>
</dbReference>
<organism evidence="2 3">
    <name type="scientific">Exidia glandulosa HHB12029</name>
    <dbReference type="NCBI Taxonomy" id="1314781"/>
    <lineage>
        <taxon>Eukaryota</taxon>
        <taxon>Fungi</taxon>
        <taxon>Dikarya</taxon>
        <taxon>Basidiomycota</taxon>
        <taxon>Agaricomycotina</taxon>
        <taxon>Agaricomycetes</taxon>
        <taxon>Auriculariales</taxon>
        <taxon>Exidiaceae</taxon>
        <taxon>Exidia</taxon>
    </lineage>
</organism>
<gene>
    <name evidence="1" type="primary">AIM41</name>
    <name evidence="2" type="ORF">EXIGLDRAFT_732739</name>
</gene>
<dbReference type="InterPro" id="IPR042184">
    <property type="entry name" value="YqeY/Aim41_N"/>
</dbReference>
<dbReference type="GO" id="GO:0016884">
    <property type="term" value="F:carbon-nitrogen ligase activity, with glutamine as amido-N-donor"/>
    <property type="evidence" value="ECO:0007669"/>
    <property type="project" value="UniProtKB-UniRule"/>
</dbReference>
<dbReference type="PANTHER" id="PTHR28055:SF1">
    <property type="entry name" value="ALTERED INHERITANCE OF MITOCHONDRIA PROTEIN 41, MITOCHONDRIAL"/>
    <property type="match status" value="1"/>
</dbReference>
<dbReference type="OrthoDB" id="538640at2759"/>
<protein>
    <recommendedName>
        <fullName evidence="1">Altered inheritance of mitochondria protein 41</fullName>
    </recommendedName>
</protein>
<sequence length="186" mass="20510">MFSILRSQTRLVTRHTRRFVSTDAPVDVRVRLQKELLQARKARDAFKTNVLRSAVAEIDSKDKTATTPPTPESGITLLRKLIALRREASESYANGGAADRADAERQEADYLATFLPTQKTEAEIDEILQQLISAQPTVPADKAAMGRFTGTIIKAFRDSVDVNTVQMDVVAKRLQALLAQKASPSS</sequence>
<reference evidence="2 3" key="1">
    <citation type="journal article" date="2016" name="Mol. Biol. Evol.">
        <title>Comparative Genomics of Early-Diverging Mushroom-Forming Fungi Provides Insights into the Origins of Lignocellulose Decay Capabilities.</title>
        <authorList>
            <person name="Nagy L.G."/>
            <person name="Riley R."/>
            <person name="Tritt A."/>
            <person name="Adam C."/>
            <person name="Daum C."/>
            <person name="Floudas D."/>
            <person name="Sun H."/>
            <person name="Yadav J.S."/>
            <person name="Pangilinan J."/>
            <person name="Larsson K.H."/>
            <person name="Matsuura K."/>
            <person name="Barry K."/>
            <person name="Labutti K."/>
            <person name="Kuo R."/>
            <person name="Ohm R.A."/>
            <person name="Bhattacharya S.S."/>
            <person name="Shirouzu T."/>
            <person name="Yoshinaga Y."/>
            <person name="Martin F.M."/>
            <person name="Grigoriev I.V."/>
            <person name="Hibbett D.S."/>
        </authorList>
    </citation>
    <scope>NUCLEOTIDE SEQUENCE [LARGE SCALE GENOMIC DNA]</scope>
    <source>
        <strain evidence="2 3">HHB12029</strain>
    </source>
</reference>
<dbReference type="Pfam" id="PF09424">
    <property type="entry name" value="YqeY"/>
    <property type="match status" value="1"/>
</dbReference>
<proteinExistence type="inferred from homology"/>
<dbReference type="AlphaFoldDB" id="A0A165BF85"/>
<dbReference type="EMBL" id="KV426475">
    <property type="protein sequence ID" value="KZV80514.1"/>
    <property type="molecule type" value="Genomic_DNA"/>
</dbReference>
<evidence type="ECO:0000256" key="1">
    <source>
        <dbReference type="RuleBase" id="RU365099"/>
    </source>
</evidence>
<dbReference type="PANTHER" id="PTHR28055">
    <property type="entry name" value="ALTERED INHERITANCE OF MITOCHONDRIA PROTEIN 41, MITOCHONDRIAL"/>
    <property type="match status" value="1"/>
</dbReference>
<dbReference type="STRING" id="1314781.A0A165BF85"/>
<comment type="subcellular location">
    <subcellularLocation>
        <location evidence="1">Mitochondrion</location>
    </subcellularLocation>
</comment>
<dbReference type="InParanoid" id="A0A165BF85"/>
<dbReference type="InterPro" id="IPR003789">
    <property type="entry name" value="Asn/Gln_tRNA_amidoTrase-B-like"/>
</dbReference>
<keyword evidence="3" id="KW-1185">Reference proteome</keyword>
<accession>A0A165BF85</accession>
<dbReference type="Proteomes" id="UP000077266">
    <property type="component" value="Unassembled WGS sequence"/>
</dbReference>
<comment type="similarity">
    <text evidence="1">Belongs to the AIM41 family.</text>
</comment>
<evidence type="ECO:0000313" key="3">
    <source>
        <dbReference type="Proteomes" id="UP000077266"/>
    </source>
</evidence>
<dbReference type="InterPro" id="IPR019004">
    <property type="entry name" value="YqeY/Aim41"/>
</dbReference>
<evidence type="ECO:0000313" key="2">
    <source>
        <dbReference type="EMBL" id="KZV80514.1"/>
    </source>
</evidence>
<name>A0A165BF85_EXIGL</name>